<dbReference type="GO" id="GO:0070475">
    <property type="term" value="P:rRNA base methylation"/>
    <property type="evidence" value="ECO:0007669"/>
    <property type="project" value="TreeGrafter"/>
</dbReference>
<feature type="binding site" evidence="5">
    <location>
        <position position="325"/>
    </location>
    <ligand>
        <name>S-adenosyl-L-methionine</name>
        <dbReference type="ChEBI" id="CHEBI:59789"/>
    </ligand>
</feature>
<dbReference type="GO" id="GO:0008173">
    <property type="term" value="F:RNA methyltransferase activity"/>
    <property type="evidence" value="ECO:0007669"/>
    <property type="project" value="InterPro"/>
</dbReference>
<feature type="region of interest" description="Disordered" evidence="6">
    <location>
        <begin position="522"/>
        <end position="572"/>
    </location>
</feature>
<keyword evidence="9" id="KW-1185">Reference proteome</keyword>
<evidence type="ECO:0000313" key="8">
    <source>
        <dbReference type="EMBL" id="KAF2124743.1"/>
    </source>
</evidence>
<dbReference type="SUPFAM" id="SSF53335">
    <property type="entry name" value="S-adenosyl-L-methionine-dependent methyltransferases"/>
    <property type="match status" value="1"/>
</dbReference>
<dbReference type="AlphaFoldDB" id="A0A6A6A0R4"/>
<dbReference type="InterPro" id="IPR049560">
    <property type="entry name" value="MeTrfase_RsmB-F_NOP2_cat"/>
</dbReference>
<feature type="compositionally biased region" description="Basic residues" evidence="6">
    <location>
        <begin position="563"/>
        <end position="572"/>
    </location>
</feature>
<feature type="domain" description="SAM-dependent MTase RsmB/NOP-type" evidence="7">
    <location>
        <begin position="139"/>
        <end position="518"/>
    </location>
</feature>
<dbReference type="InterPro" id="IPR023267">
    <property type="entry name" value="RCMT"/>
</dbReference>
<dbReference type="PRINTS" id="PR02008">
    <property type="entry name" value="RCMTFAMILY"/>
</dbReference>
<dbReference type="InterPro" id="IPR001678">
    <property type="entry name" value="MeTrfase_RsmB-F_NOP2_dom"/>
</dbReference>
<feature type="compositionally biased region" description="Basic and acidic residues" evidence="6">
    <location>
        <begin position="531"/>
        <end position="541"/>
    </location>
</feature>
<reference evidence="8" key="1">
    <citation type="journal article" date="2020" name="Stud. Mycol.">
        <title>101 Dothideomycetes genomes: a test case for predicting lifestyles and emergence of pathogens.</title>
        <authorList>
            <person name="Haridas S."/>
            <person name="Albert R."/>
            <person name="Binder M."/>
            <person name="Bloem J."/>
            <person name="Labutti K."/>
            <person name="Salamov A."/>
            <person name="Andreopoulos B."/>
            <person name="Baker S."/>
            <person name="Barry K."/>
            <person name="Bills G."/>
            <person name="Bluhm B."/>
            <person name="Cannon C."/>
            <person name="Castanera R."/>
            <person name="Culley D."/>
            <person name="Daum C."/>
            <person name="Ezra D."/>
            <person name="Gonzalez J."/>
            <person name="Henrissat B."/>
            <person name="Kuo A."/>
            <person name="Liang C."/>
            <person name="Lipzen A."/>
            <person name="Lutzoni F."/>
            <person name="Magnuson J."/>
            <person name="Mondo S."/>
            <person name="Nolan M."/>
            <person name="Ohm R."/>
            <person name="Pangilinan J."/>
            <person name="Park H.-J."/>
            <person name="Ramirez L."/>
            <person name="Alfaro M."/>
            <person name="Sun H."/>
            <person name="Tritt A."/>
            <person name="Yoshinaga Y."/>
            <person name="Zwiers L.-H."/>
            <person name="Turgeon B."/>
            <person name="Goodwin S."/>
            <person name="Spatafora J."/>
            <person name="Crous P."/>
            <person name="Grigoriev I."/>
        </authorList>
    </citation>
    <scope>NUCLEOTIDE SEQUENCE</scope>
    <source>
        <strain evidence="8">CBS 119687</strain>
    </source>
</reference>
<comment type="similarity">
    <text evidence="5">Belongs to the class I-like SAM-binding methyltransferase superfamily. RsmB/NOP family.</text>
</comment>
<dbReference type="GO" id="GO:0003723">
    <property type="term" value="F:RNA binding"/>
    <property type="evidence" value="ECO:0007669"/>
    <property type="project" value="UniProtKB-UniRule"/>
</dbReference>
<dbReference type="Gene3D" id="3.40.50.150">
    <property type="entry name" value="Vaccinia Virus protein VP39"/>
    <property type="match status" value="1"/>
</dbReference>
<evidence type="ECO:0000256" key="6">
    <source>
        <dbReference type="SAM" id="MobiDB-lite"/>
    </source>
</evidence>
<feature type="binding site" evidence="5">
    <location>
        <position position="276"/>
    </location>
    <ligand>
        <name>S-adenosyl-L-methionine</name>
        <dbReference type="ChEBI" id="CHEBI:59789"/>
    </ligand>
</feature>
<feature type="binding site" evidence="5">
    <location>
        <begin position="246"/>
        <end position="252"/>
    </location>
    <ligand>
        <name>S-adenosyl-L-methionine</name>
        <dbReference type="ChEBI" id="CHEBI:59789"/>
    </ligand>
</feature>
<evidence type="ECO:0000256" key="5">
    <source>
        <dbReference type="PROSITE-ProRule" id="PRU01023"/>
    </source>
</evidence>
<evidence type="ECO:0000259" key="7">
    <source>
        <dbReference type="PROSITE" id="PS51686"/>
    </source>
</evidence>
<keyword evidence="1 5" id="KW-0489">Methyltransferase</keyword>
<organism evidence="8 9">
    <name type="scientific">Dothidotthia symphoricarpi CBS 119687</name>
    <dbReference type="NCBI Taxonomy" id="1392245"/>
    <lineage>
        <taxon>Eukaryota</taxon>
        <taxon>Fungi</taxon>
        <taxon>Dikarya</taxon>
        <taxon>Ascomycota</taxon>
        <taxon>Pezizomycotina</taxon>
        <taxon>Dothideomycetes</taxon>
        <taxon>Pleosporomycetidae</taxon>
        <taxon>Pleosporales</taxon>
        <taxon>Dothidotthiaceae</taxon>
        <taxon>Dothidotthia</taxon>
    </lineage>
</organism>
<feature type="region of interest" description="Disordered" evidence="6">
    <location>
        <begin position="346"/>
        <end position="386"/>
    </location>
</feature>
<name>A0A6A6A0R4_9PLEO</name>
<proteinExistence type="inferred from homology"/>
<dbReference type="InterPro" id="IPR048889">
    <property type="entry name" value="NSUN5_RCM1_N"/>
</dbReference>
<dbReference type="RefSeq" id="XP_033519136.1">
    <property type="nucleotide sequence ID" value="XM_033673120.1"/>
</dbReference>
<dbReference type="InterPro" id="IPR049561">
    <property type="entry name" value="NSUN5_7_fdxn-like"/>
</dbReference>
<evidence type="ECO:0000256" key="3">
    <source>
        <dbReference type="ARBA" id="ARBA00022691"/>
    </source>
</evidence>
<gene>
    <name evidence="8" type="ORF">P153DRAFT_434979</name>
</gene>
<dbReference type="Pfam" id="PF01189">
    <property type="entry name" value="Methyltr_RsmB-F"/>
    <property type="match status" value="1"/>
</dbReference>
<evidence type="ECO:0000256" key="4">
    <source>
        <dbReference type="ARBA" id="ARBA00022884"/>
    </source>
</evidence>
<evidence type="ECO:0000256" key="1">
    <source>
        <dbReference type="ARBA" id="ARBA00022603"/>
    </source>
</evidence>
<dbReference type="Proteomes" id="UP000799771">
    <property type="component" value="Unassembled WGS sequence"/>
</dbReference>
<dbReference type="Pfam" id="PF21148">
    <property type="entry name" value="NSUN5_fdxn-like"/>
    <property type="match status" value="1"/>
</dbReference>
<dbReference type="EMBL" id="ML977518">
    <property type="protein sequence ID" value="KAF2124743.1"/>
    <property type="molecule type" value="Genomic_DNA"/>
</dbReference>
<feature type="active site" description="Nucleophile" evidence="5">
    <location>
        <position position="429"/>
    </location>
</feature>
<evidence type="ECO:0000256" key="2">
    <source>
        <dbReference type="ARBA" id="ARBA00022679"/>
    </source>
</evidence>
<keyword evidence="3 5" id="KW-0949">S-adenosyl-L-methionine</keyword>
<dbReference type="PANTHER" id="PTHR22807:SF4">
    <property type="entry name" value="28S RRNA (CYTOSINE-C(5))-METHYLTRANSFERASE"/>
    <property type="match status" value="1"/>
</dbReference>
<dbReference type="PROSITE" id="PS51686">
    <property type="entry name" value="SAM_MT_RSMB_NOP"/>
    <property type="match status" value="1"/>
</dbReference>
<protein>
    <submittedName>
        <fullName evidence="8">S-adenosyl-L-methionine-dependent methyltransferase</fullName>
    </submittedName>
</protein>
<dbReference type="Gene3D" id="3.30.70.1170">
    <property type="entry name" value="Sun protein, domain 3"/>
    <property type="match status" value="1"/>
</dbReference>
<feature type="binding site" evidence="5">
    <location>
        <position position="305"/>
    </location>
    <ligand>
        <name>S-adenosyl-L-methionine</name>
        <dbReference type="ChEBI" id="CHEBI:59789"/>
    </ligand>
</feature>
<evidence type="ECO:0000313" key="9">
    <source>
        <dbReference type="Proteomes" id="UP000799771"/>
    </source>
</evidence>
<dbReference type="Pfam" id="PF21153">
    <property type="entry name" value="NSUN5_N"/>
    <property type="match status" value="1"/>
</dbReference>
<sequence>MSLYYEAAAILANPDKTGGSLVSRIYKKKDLKSSPGQVFALVAEASKWSLVLKDVIEKCRLLAEERKLTPILALLLTHDLLLAKNGVAAPATHVLKLAVTRHKARLGAEFTKARIRYGHATLAAFREAVNNGELDTEEDATQKAVRHPRWVRVNALKTTLEQQLSTTFAGFKEAKTLSEVLLAPRASKMYFRDPNIPNLLALPSKIELGRSSAYTSGQIIFQDKASCFPAYLLDLSQDDGDVIDGCAAPGNKTTHLAAIVSSQSNSRQNQRVIAFERDKVRTGTLQKMVKLASADKVVSVKGSSDFIAAKPGSDEFANVGAILLDPSCSGTGIVGRDDALKMHLPIPQAGADHAQKTSKNKKRKRGDETDTASEPAAVLDLDLDDSTPEETLMDGKLSERLTALSKFQLHILNHAMRFDAARKITYSTCSIHFEENEGVVFQALASTVARERGWKILKRERQVEGLKKWNVRGVWEEDKLSCVVDEETKKEVLQSCIRCDKGTEEGTMGFFVAALVRDDVPTSNGSTEVAVSKDDEWKGFSEDEAVQEMASTTTSVENDTKERKKKRRKEHK</sequence>
<keyword evidence="2 5" id="KW-0808">Transferase</keyword>
<dbReference type="PANTHER" id="PTHR22807">
    <property type="entry name" value="NOP2 YEAST -RELATED NOL1/NOP2/FMU SUN DOMAIN-CONTAINING"/>
    <property type="match status" value="1"/>
</dbReference>
<dbReference type="InterPro" id="IPR029063">
    <property type="entry name" value="SAM-dependent_MTases_sf"/>
</dbReference>
<keyword evidence="4 5" id="KW-0694">RNA-binding</keyword>
<dbReference type="GeneID" id="54413552"/>
<accession>A0A6A6A0R4</accession>
<dbReference type="OrthoDB" id="435282at2759"/>
<dbReference type="GO" id="GO:0005730">
    <property type="term" value="C:nucleolus"/>
    <property type="evidence" value="ECO:0007669"/>
    <property type="project" value="TreeGrafter"/>
</dbReference>